<evidence type="ECO:0000313" key="2">
    <source>
        <dbReference type="EMBL" id="KAF4128457.1"/>
    </source>
</evidence>
<reference evidence="2" key="1">
    <citation type="submission" date="2020-03" db="EMBL/GenBank/DDBJ databases">
        <title>Hybrid Assembly of Korean Phytophthora infestans isolates.</title>
        <authorList>
            <person name="Prokchorchik M."/>
            <person name="Lee Y."/>
            <person name="Seo J."/>
            <person name="Cho J.-H."/>
            <person name="Park Y.-E."/>
            <person name="Jang D.-C."/>
            <person name="Im J.-S."/>
            <person name="Choi J.-G."/>
            <person name="Park H.-J."/>
            <person name="Lee G.-B."/>
            <person name="Lee Y.-G."/>
            <person name="Hong S.-Y."/>
            <person name="Cho K."/>
            <person name="Sohn K.H."/>
        </authorList>
    </citation>
    <scope>NUCLEOTIDE SEQUENCE</scope>
    <source>
        <strain evidence="2">KR_2_A2</strain>
    </source>
</reference>
<feature type="compositionally biased region" description="Polar residues" evidence="1">
    <location>
        <begin position="33"/>
        <end position="47"/>
    </location>
</feature>
<organism evidence="2 3">
    <name type="scientific">Phytophthora infestans</name>
    <name type="common">Potato late blight agent</name>
    <name type="synonym">Botrytis infestans</name>
    <dbReference type="NCBI Taxonomy" id="4787"/>
    <lineage>
        <taxon>Eukaryota</taxon>
        <taxon>Sar</taxon>
        <taxon>Stramenopiles</taxon>
        <taxon>Oomycota</taxon>
        <taxon>Peronosporomycetes</taxon>
        <taxon>Peronosporales</taxon>
        <taxon>Peronosporaceae</taxon>
        <taxon>Phytophthora</taxon>
    </lineage>
</organism>
<evidence type="ECO:0000256" key="1">
    <source>
        <dbReference type="SAM" id="MobiDB-lite"/>
    </source>
</evidence>
<gene>
    <name evidence="2" type="ORF">GN958_ATG22377</name>
</gene>
<dbReference type="AlphaFoldDB" id="A0A8S9TNK4"/>
<dbReference type="Proteomes" id="UP000704712">
    <property type="component" value="Unassembled WGS sequence"/>
</dbReference>
<dbReference type="EMBL" id="JAACNO010003123">
    <property type="protein sequence ID" value="KAF4128457.1"/>
    <property type="molecule type" value="Genomic_DNA"/>
</dbReference>
<comment type="caution">
    <text evidence="2">The sequence shown here is derived from an EMBL/GenBank/DDBJ whole genome shotgun (WGS) entry which is preliminary data.</text>
</comment>
<feature type="region of interest" description="Disordered" evidence="1">
    <location>
        <begin position="1"/>
        <end position="48"/>
    </location>
</feature>
<sequence>MKNIGEACWNGGDGSDDTHDIKPLAYQKETPRSAASVQSEKPSQTTAWRPPALALVSTHVGFEEPGEVLVEWSLDFWNCSEAHRNLCDVVSEQVTEHSTRELDSHGDQTPRQVHVQVFLQRNSGTMINTDAKIERRLETSLCLWVHSSWDVHDVLADTRITKTAHERTEKYPVDPGDCDVGI</sequence>
<evidence type="ECO:0000313" key="3">
    <source>
        <dbReference type="Proteomes" id="UP000704712"/>
    </source>
</evidence>
<protein>
    <submittedName>
        <fullName evidence="2">Uncharacterized protein</fullName>
    </submittedName>
</protein>
<name>A0A8S9TNK4_PHYIN</name>
<proteinExistence type="predicted"/>
<accession>A0A8S9TNK4</accession>